<accession>A0A454C920</accession>
<dbReference type="Proteomes" id="UP000029712">
    <property type="component" value="Chromosome"/>
</dbReference>
<keyword evidence="1" id="KW-0472">Membrane</keyword>
<keyword evidence="1" id="KW-1133">Transmembrane helix</keyword>
<sequence length="74" mass="8472">MQFQDKEMQQKDRIMEKDINVQLVKLSKYQKKSKIKKVFIYIGIGFVLISLIIIMILGVYGIIGGLDGLIKKGL</sequence>
<organism evidence="2 3">
    <name type="scientific">Metamycoplasma hominis</name>
    <name type="common">Mycoplasma hominis</name>
    <dbReference type="NCBI Taxonomy" id="2098"/>
    <lineage>
        <taxon>Bacteria</taxon>
        <taxon>Bacillati</taxon>
        <taxon>Mycoplasmatota</taxon>
        <taxon>Mycoplasmoidales</taxon>
        <taxon>Metamycoplasmataceae</taxon>
        <taxon>Metamycoplasma</taxon>
    </lineage>
</organism>
<protein>
    <submittedName>
        <fullName evidence="2">Uncharacterized protein</fullName>
    </submittedName>
</protein>
<proteinExistence type="predicted"/>
<evidence type="ECO:0000256" key="1">
    <source>
        <dbReference type="SAM" id="Phobius"/>
    </source>
</evidence>
<keyword evidence="1" id="KW-0812">Transmembrane</keyword>
<name>A0A454C920_METHO</name>
<dbReference type="AlphaFoldDB" id="A0A454C920"/>
<evidence type="ECO:0000313" key="2">
    <source>
        <dbReference type="EMBL" id="AYN65201.1"/>
    </source>
</evidence>
<reference evidence="2 3" key="1">
    <citation type="submission" date="2014-08" db="EMBL/GenBank/DDBJ databases">
        <authorList>
            <person name="Kuleshov K."/>
            <person name="Dedkov V."/>
            <person name="Markelov M."/>
            <person name="Pimkina E."/>
        </authorList>
    </citation>
    <scope>NUCLEOTIDE SEQUENCE [LARGE SCALE GENOMIC DNA]</scope>
    <source>
        <strain evidence="3">TOA</strain>
    </source>
</reference>
<feature type="transmembrane region" description="Helical" evidence="1">
    <location>
        <begin position="38"/>
        <end position="63"/>
    </location>
</feature>
<dbReference type="EMBL" id="CP033021">
    <property type="protein sequence ID" value="AYN65201.1"/>
    <property type="molecule type" value="Genomic_DNA"/>
</dbReference>
<reference evidence="2 3" key="2">
    <citation type="submission" date="2018-10" db="EMBL/GenBank/DDBJ databases">
        <title>Detection and isolation of Mycoplasma hominis as a predominant microorganism from pelvic cavity of patient with salpingitis and tubo-ovarian abscess.</title>
        <authorList>
            <person name="Guschin A.E."/>
            <person name="Khayrullina G.A."/>
            <person name="Rakovskaya I.V."/>
            <person name="Shelenkov A.A."/>
            <person name="Shagin D.A."/>
        </authorList>
    </citation>
    <scope>NUCLEOTIDE SEQUENCE [LARGE SCALE GENOMIC DNA]</scope>
    <source>
        <strain evidence="3">TOA</strain>
    </source>
</reference>
<gene>
    <name evidence="2" type="ORF">KN71_000515</name>
</gene>
<evidence type="ECO:0000313" key="3">
    <source>
        <dbReference type="Proteomes" id="UP000029712"/>
    </source>
</evidence>